<keyword evidence="1" id="KW-0472">Membrane</keyword>
<evidence type="ECO:0000313" key="2">
    <source>
        <dbReference type="EMBL" id="KWE08078.1"/>
    </source>
</evidence>
<organism evidence="2 3">
    <name type="scientific">Burkholderia ubonensis</name>
    <dbReference type="NCBI Taxonomy" id="101571"/>
    <lineage>
        <taxon>Bacteria</taxon>
        <taxon>Pseudomonadati</taxon>
        <taxon>Pseudomonadota</taxon>
        <taxon>Betaproteobacteria</taxon>
        <taxon>Burkholderiales</taxon>
        <taxon>Burkholderiaceae</taxon>
        <taxon>Burkholderia</taxon>
        <taxon>Burkholderia cepacia complex</taxon>
    </lineage>
</organism>
<sequence length="72" mass="8481">MEFRVQILGRERILATFADCNGCNDLEPLVSVQHDALEFNHMWLLVQAIEQCLMIVAVILVLLWGLRWRSRW</sequence>
<accession>A0A125G7E5</accession>
<reference evidence="2 3" key="1">
    <citation type="submission" date="2015-11" db="EMBL/GenBank/DDBJ databases">
        <title>Expanding the genomic diversity of Burkholderia species for the development of highly accurate diagnostics.</title>
        <authorList>
            <person name="Sahl J."/>
            <person name="Keim P."/>
            <person name="Wagner D."/>
        </authorList>
    </citation>
    <scope>NUCLEOTIDE SEQUENCE [LARGE SCALE GENOMIC DNA]</scope>
    <source>
        <strain evidence="2 3">MSMB2167WGS</strain>
    </source>
</reference>
<dbReference type="EMBL" id="LPIX01000031">
    <property type="protein sequence ID" value="KWE08078.1"/>
    <property type="molecule type" value="Genomic_DNA"/>
</dbReference>
<evidence type="ECO:0000313" key="3">
    <source>
        <dbReference type="Proteomes" id="UP000062998"/>
    </source>
</evidence>
<keyword evidence="1" id="KW-1133">Transmembrane helix</keyword>
<dbReference type="Proteomes" id="UP000062998">
    <property type="component" value="Unassembled WGS sequence"/>
</dbReference>
<comment type="caution">
    <text evidence="2">The sequence shown here is derived from an EMBL/GenBank/DDBJ whole genome shotgun (WGS) entry which is preliminary data.</text>
</comment>
<dbReference type="AlphaFoldDB" id="A0A125G7E5"/>
<proteinExistence type="predicted"/>
<feature type="transmembrane region" description="Helical" evidence="1">
    <location>
        <begin position="42"/>
        <end position="66"/>
    </location>
</feature>
<name>A0A125G7E5_9BURK</name>
<protein>
    <submittedName>
        <fullName evidence="2">Uncharacterized protein</fullName>
    </submittedName>
</protein>
<evidence type="ECO:0000256" key="1">
    <source>
        <dbReference type="SAM" id="Phobius"/>
    </source>
</evidence>
<keyword evidence="1" id="KW-0812">Transmembrane</keyword>
<gene>
    <name evidence="2" type="ORF">WL73_08775</name>
</gene>